<dbReference type="Pfam" id="PF20732">
    <property type="entry name" value="NamZ_C"/>
    <property type="match status" value="1"/>
</dbReference>
<organism evidence="4">
    <name type="scientific">Roseihalotalea indica</name>
    <dbReference type="NCBI Taxonomy" id="2867963"/>
    <lineage>
        <taxon>Bacteria</taxon>
        <taxon>Pseudomonadati</taxon>
        <taxon>Bacteroidota</taxon>
        <taxon>Cytophagia</taxon>
        <taxon>Cytophagales</taxon>
        <taxon>Catalimonadaceae</taxon>
        <taxon>Roseihalotalea</taxon>
    </lineage>
</organism>
<feature type="chain" id="PRO_5041204661" evidence="1">
    <location>
        <begin position="24"/>
        <end position="424"/>
    </location>
</feature>
<reference evidence="4" key="1">
    <citation type="journal article" date="2023" name="Comput. Struct. Biotechnol. J.">
        <title>Discovery of a novel marine Bacteroidetes with a rich repertoire of carbohydrate-active enzymes.</title>
        <authorList>
            <person name="Chen B."/>
            <person name="Liu G."/>
            <person name="Chen Q."/>
            <person name="Wang H."/>
            <person name="Liu L."/>
            <person name="Tang K."/>
        </authorList>
    </citation>
    <scope>NUCLEOTIDE SEQUENCE</scope>
    <source>
        <strain evidence="4">TK19036</strain>
    </source>
</reference>
<sequence length="424" mass="47392">MQCWYSNILFRALIVFTLTSSLSCQPSQSTTTDESEVTPVAEQPILPAAYQLDDYLPLLEGQKVAMVVNQTSLIDTTHLVDSLLARDVNITQIFAPEHGFRGEAANGEHVQNATDTKTGLPIISLYGKNRKPSAEQLSNVDVVVFDIQDVGARFYTYISTMQYVMEACAEQNKKMVILDRPNPNGFYVGGPVRDPDQKSFLGMHPIPIAHGLTVGELAQMINGEGWLPDSMQCDVDIIPVKNYTHADRYPLPVRPSPNLPNDQAINLYPSLCLFEATNISLGRGTEFPFQVLGNPSEALIKGVISTNTDLDTITFTPEDIPGVAFDTKHRGELCYAIDLRNTPPLNEFTLKYVLDFYRQAKAVGMTNEEFFDRPSAFALLAGTKKLQQQIEDGLDEAAIEQSWEPELSEYKQMRKKYLLYDDFE</sequence>
<feature type="signal peptide" evidence="1">
    <location>
        <begin position="1"/>
        <end position="23"/>
    </location>
</feature>
<feature type="domain" description="Peptidoglycan beta-N-acetylmuramidase NamZ N-terminal" evidence="2">
    <location>
        <begin position="64"/>
        <end position="262"/>
    </location>
</feature>
<evidence type="ECO:0000256" key="1">
    <source>
        <dbReference type="SAM" id="SignalP"/>
    </source>
</evidence>
<dbReference type="EMBL" id="CP120682">
    <property type="protein sequence ID" value="WKN39344.1"/>
    <property type="molecule type" value="Genomic_DNA"/>
</dbReference>
<evidence type="ECO:0000259" key="3">
    <source>
        <dbReference type="Pfam" id="PF20732"/>
    </source>
</evidence>
<feature type="domain" description="Peptidoglycan beta-N-acetylmuramidase NamZ C-terminal" evidence="3">
    <location>
        <begin position="267"/>
        <end position="420"/>
    </location>
</feature>
<dbReference type="AlphaFoldDB" id="A0AA49GUT7"/>
<reference evidence="4" key="2">
    <citation type="journal article" date="2024" name="Antonie Van Leeuwenhoek">
        <title>Roseihalotalea indica gen. nov., sp. nov., a halophilic Bacteroidetes from mesopelagic Southwest Indian Ocean with higher carbohydrate metabolic potential.</title>
        <authorList>
            <person name="Chen B."/>
            <person name="Zhang M."/>
            <person name="Lin D."/>
            <person name="Ye J."/>
            <person name="Tang K."/>
        </authorList>
    </citation>
    <scope>NUCLEOTIDE SEQUENCE</scope>
    <source>
        <strain evidence="4">TK19036</strain>
    </source>
</reference>
<evidence type="ECO:0000259" key="2">
    <source>
        <dbReference type="Pfam" id="PF07075"/>
    </source>
</evidence>
<dbReference type="PIRSF" id="PIRSF016719">
    <property type="entry name" value="UCP016719"/>
    <property type="match status" value="1"/>
</dbReference>
<protein>
    <submittedName>
        <fullName evidence="4">DUF1343 domain-containing protein</fullName>
    </submittedName>
</protein>
<evidence type="ECO:0000313" key="4">
    <source>
        <dbReference type="EMBL" id="WKN39344.1"/>
    </source>
</evidence>
<dbReference type="GO" id="GO:0033922">
    <property type="term" value="F:peptidoglycan beta-N-acetylmuramidase activity"/>
    <property type="evidence" value="ECO:0007669"/>
    <property type="project" value="InterPro"/>
</dbReference>
<dbReference type="PANTHER" id="PTHR42915:SF1">
    <property type="entry name" value="PEPTIDOGLYCAN BETA-N-ACETYLMURAMIDASE NAMZ"/>
    <property type="match status" value="1"/>
</dbReference>
<name>A0AA49GUT7_9BACT</name>
<proteinExistence type="predicted"/>
<gene>
    <name evidence="4" type="ORF">K4G66_11645</name>
</gene>
<dbReference type="Gene3D" id="3.40.50.12170">
    <property type="entry name" value="Uncharacterised protein PF07075, DUF1343"/>
    <property type="match status" value="1"/>
</dbReference>
<accession>A0AA49GUT7</accession>
<dbReference type="InterPro" id="IPR048502">
    <property type="entry name" value="NamZ_N"/>
</dbReference>
<dbReference type="InterPro" id="IPR048503">
    <property type="entry name" value="NamZ_C"/>
</dbReference>
<dbReference type="Pfam" id="PF07075">
    <property type="entry name" value="NamZ_N"/>
    <property type="match status" value="1"/>
</dbReference>
<dbReference type="Gene3D" id="3.90.1150.140">
    <property type="match status" value="1"/>
</dbReference>
<keyword evidence="1" id="KW-0732">Signal</keyword>
<dbReference type="PANTHER" id="PTHR42915">
    <property type="entry name" value="HYPOTHETICAL 460 KDA PROTEIN IN FEUA-SIGW INTERGENIC REGION [PRECURSOR]"/>
    <property type="match status" value="1"/>
</dbReference>
<dbReference type="InterPro" id="IPR008302">
    <property type="entry name" value="NamZ"/>
</dbReference>